<dbReference type="PANTHER" id="PTHR43667:SF2">
    <property type="entry name" value="FATTY ACID C-METHYL TRANSFERASE"/>
    <property type="match status" value="1"/>
</dbReference>
<dbReference type="PANTHER" id="PTHR43667">
    <property type="entry name" value="CYCLOPROPANE-FATTY-ACYL-PHOSPHOLIPID SYNTHASE"/>
    <property type="match status" value="1"/>
</dbReference>
<evidence type="ECO:0000256" key="1">
    <source>
        <dbReference type="SAM" id="MobiDB-lite"/>
    </source>
</evidence>
<dbReference type="RefSeq" id="XP_062657409.1">
    <property type="nucleotide sequence ID" value="XM_062800700.1"/>
</dbReference>
<feature type="region of interest" description="Disordered" evidence="1">
    <location>
        <begin position="99"/>
        <end position="124"/>
    </location>
</feature>
<dbReference type="GeneID" id="87837648"/>
<keyword evidence="3" id="KW-1185">Reference proteome</keyword>
<evidence type="ECO:0000313" key="3">
    <source>
        <dbReference type="Proteomes" id="UP001278766"/>
    </source>
</evidence>
<dbReference type="CDD" id="cd02440">
    <property type="entry name" value="AdoMet_MTases"/>
    <property type="match status" value="1"/>
</dbReference>
<dbReference type="Pfam" id="PF02353">
    <property type="entry name" value="CMAS"/>
    <property type="match status" value="1"/>
</dbReference>
<dbReference type="Proteomes" id="UP001278766">
    <property type="component" value="Unassembled WGS sequence"/>
</dbReference>
<feature type="compositionally biased region" description="Low complexity" evidence="1">
    <location>
        <begin position="109"/>
        <end position="118"/>
    </location>
</feature>
<sequence length="538" mass="59608">MAPSTSRFRLIGFLSQLFHGGATYLRNRLSSLISGAAYPRNRLRSIVSNTAIYIARPVILSHLSSTKVGTLILIDEPYRERHVFGRPLDDVKATVSPANDHVNIDRDGNNNTNDNSNTDSKDNASVDSYGAASLTNPIVTLTVTSPLFYPRLLLLADMGFAESYLLEEVTCDDLTAFFRLFVLNRARLSNGTTRLSSLLSTVLSPIATLITRSTATATTPNTAEAALRNAAAHYDLGNDLFAAFLSPDMTYSCPIWPTKKKGEDPLSTAQHTKLTHLLSHLHPKPTDHILEVGTGWGSLAIEAARQTGCRVTSVTLSRAQKAWAEKRVREAGLEGRVRVLLRDYRGGVGEAAGDGADDAGRYDKIVSVEMVEAVGKDFLATYFRTVDRLLKKDGGIAVFQCITMPEGRQAAYEGREDFINRYIFPGGYIPSVTQLLNHITTESKGTLVVENVENIGGHYAKTLRLWRERFLANFEDNIRPALMRDHPDMNEEDIEVFRRKWEYYFSYCEAGFQTKTLGDVIITVGREGAMELMEGIPL</sequence>
<protein>
    <submittedName>
        <fullName evidence="2">Cyclopropane-fatty-acyl-phospholipid synthase</fullName>
    </submittedName>
</protein>
<dbReference type="InterPro" id="IPR050723">
    <property type="entry name" value="CFA/CMAS"/>
</dbReference>
<accession>A0AAE0HCN3</accession>
<gene>
    <name evidence="2" type="ORF">B0H64DRAFT_325517</name>
</gene>
<proteinExistence type="predicted"/>
<dbReference type="SUPFAM" id="SSF53335">
    <property type="entry name" value="S-adenosyl-L-methionine-dependent methyltransferases"/>
    <property type="match status" value="1"/>
</dbReference>
<reference evidence="2" key="2">
    <citation type="submission" date="2023-06" db="EMBL/GenBank/DDBJ databases">
        <authorList>
            <consortium name="Lawrence Berkeley National Laboratory"/>
            <person name="Haridas S."/>
            <person name="Hensen N."/>
            <person name="Bonometti L."/>
            <person name="Westerberg I."/>
            <person name="Brannstrom I.O."/>
            <person name="Guillou S."/>
            <person name="Cros-Aarteil S."/>
            <person name="Calhoun S."/>
            <person name="Kuo A."/>
            <person name="Mondo S."/>
            <person name="Pangilinan J."/>
            <person name="Riley R."/>
            <person name="Labutti K."/>
            <person name="Andreopoulos B."/>
            <person name="Lipzen A."/>
            <person name="Chen C."/>
            <person name="Yanf M."/>
            <person name="Daum C."/>
            <person name="Ng V."/>
            <person name="Clum A."/>
            <person name="Steindorff A."/>
            <person name="Ohm R."/>
            <person name="Martin F."/>
            <person name="Silar P."/>
            <person name="Natvig D."/>
            <person name="Lalanne C."/>
            <person name="Gautier V."/>
            <person name="Ament-Velasquez S.L."/>
            <person name="Kruys A."/>
            <person name="Hutchinson M.I."/>
            <person name="Powell A.J."/>
            <person name="Barry K."/>
            <person name="Miller A.N."/>
            <person name="Grigoriev I.V."/>
            <person name="Debuchy R."/>
            <person name="Gladieux P."/>
            <person name="Thoren M.H."/>
            <person name="Johannesson H."/>
        </authorList>
    </citation>
    <scope>NUCLEOTIDE SEQUENCE</scope>
    <source>
        <strain evidence="2">CBS 168.71</strain>
    </source>
</reference>
<name>A0AAE0HCN3_9PEZI</name>
<reference evidence="2" key="1">
    <citation type="journal article" date="2023" name="Mol. Phylogenet. Evol.">
        <title>Genome-scale phylogeny and comparative genomics of the fungal order Sordariales.</title>
        <authorList>
            <person name="Hensen N."/>
            <person name="Bonometti L."/>
            <person name="Westerberg I."/>
            <person name="Brannstrom I.O."/>
            <person name="Guillou S."/>
            <person name="Cros-Aarteil S."/>
            <person name="Calhoun S."/>
            <person name="Haridas S."/>
            <person name="Kuo A."/>
            <person name="Mondo S."/>
            <person name="Pangilinan J."/>
            <person name="Riley R."/>
            <person name="LaButti K."/>
            <person name="Andreopoulos B."/>
            <person name="Lipzen A."/>
            <person name="Chen C."/>
            <person name="Yan M."/>
            <person name="Daum C."/>
            <person name="Ng V."/>
            <person name="Clum A."/>
            <person name="Steindorff A."/>
            <person name="Ohm R.A."/>
            <person name="Martin F."/>
            <person name="Silar P."/>
            <person name="Natvig D.O."/>
            <person name="Lalanne C."/>
            <person name="Gautier V."/>
            <person name="Ament-Velasquez S.L."/>
            <person name="Kruys A."/>
            <person name="Hutchinson M.I."/>
            <person name="Powell A.J."/>
            <person name="Barry K."/>
            <person name="Miller A.N."/>
            <person name="Grigoriev I.V."/>
            <person name="Debuchy R."/>
            <person name="Gladieux P."/>
            <person name="Hiltunen Thoren M."/>
            <person name="Johannesson H."/>
        </authorList>
    </citation>
    <scope>NUCLEOTIDE SEQUENCE</scope>
    <source>
        <strain evidence="2">CBS 168.71</strain>
    </source>
</reference>
<dbReference type="Gene3D" id="3.40.50.150">
    <property type="entry name" value="Vaccinia Virus protein VP39"/>
    <property type="match status" value="1"/>
</dbReference>
<evidence type="ECO:0000313" key="2">
    <source>
        <dbReference type="EMBL" id="KAK3293895.1"/>
    </source>
</evidence>
<organism evidence="2 3">
    <name type="scientific">Chaetomium fimeti</name>
    <dbReference type="NCBI Taxonomy" id="1854472"/>
    <lineage>
        <taxon>Eukaryota</taxon>
        <taxon>Fungi</taxon>
        <taxon>Dikarya</taxon>
        <taxon>Ascomycota</taxon>
        <taxon>Pezizomycotina</taxon>
        <taxon>Sordariomycetes</taxon>
        <taxon>Sordariomycetidae</taxon>
        <taxon>Sordariales</taxon>
        <taxon>Chaetomiaceae</taxon>
        <taxon>Chaetomium</taxon>
    </lineage>
</organism>
<comment type="caution">
    <text evidence="2">The sequence shown here is derived from an EMBL/GenBank/DDBJ whole genome shotgun (WGS) entry which is preliminary data.</text>
</comment>
<dbReference type="AlphaFoldDB" id="A0AAE0HCN3"/>
<dbReference type="EMBL" id="JAUEPN010000005">
    <property type="protein sequence ID" value="KAK3293895.1"/>
    <property type="molecule type" value="Genomic_DNA"/>
</dbReference>
<dbReference type="InterPro" id="IPR029063">
    <property type="entry name" value="SAM-dependent_MTases_sf"/>
</dbReference>